<feature type="compositionally biased region" description="Acidic residues" evidence="1">
    <location>
        <begin position="50"/>
        <end position="63"/>
    </location>
</feature>
<keyword evidence="3" id="KW-1185">Reference proteome</keyword>
<feature type="region of interest" description="Disordered" evidence="1">
    <location>
        <begin position="49"/>
        <end position="117"/>
    </location>
</feature>
<sequence length="227" mass="24219">MIFGFIIRRHFNCDDVNFPKRTMSLGEYKNARGSTVFARNELQALFDADSVADMEDGEEDEEASSSRCDDPSVGSRCPCRDDSDASISKRSRSGSDRPLGDAGPLSCPRSGCDSTPSGTETLCATRGCRLQGRSNLASAVPLRRVSMQGTRAAASKTMMSLRSSTLIRRQIKDAITTSGSSISSDGTGTRRGPVEEECPSGRHSVKAGVLSLTTSTATQLTTRSAFA</sequence>
<name>A0A9W6TM64_9STRA</name>
<reference evidence="2" key="1">
    <citation type="submission" date="2023-04" db="EMBL/GenBank/DDBJ databases">
        <title>Phytophthora fragariaefolia NBRC 109709.</title>
        <authorList>
            <person name="Ichikawa N."/>
            <person name="Sato H."/>
            <person name="Tonouchi N."/>
        </authorList>
    </citation>
    <scope>NUCLEOTIDE SEQUENCE</scope>
    <source>
        <strain evidence="2">NBRC 109709</strain>
    </source>
</reference>
<protein>
    <submittedName>
        <fullName evidence="2">Unnamed protein product</fullName>
    </submittedName>
</protein>
<comment type="caution">
    <text evidence="2">The sequence shown here is derived from an EMBL/GenBank/DDBJ whole genome shotgun (WGS) entry which is preliminary data.</text>
</comment>
<evidence type="ECO:0000313" key="2">
    <source>
        <dbReference type="EMBL" id="GMF15911.1"/>
    </source>
</evidence>
<organism evidence="2 3">
    <name type="scientific">Phytophthora fragariaefolia</name>
    <dbReference type="NCBI Taxonomy" id="1490495"/>
    <lineage>
        <taxon>Eukaryota</taxon>
        <taxon>Sar</taxon>
        <taxon>Stramenopiles</taxon>
        <taxon>Oomycota</taxon>
        <taxon>Peronosporomycetes</taxon>
        <taxon>Peronosporales</taxon>
        <taxon>Peronosporaceae</taxon>
        <taxon>Phytophthora</taxon>
    </lineage>
</organism>
<evidence type="ECO:0000256" key="1">
    <source>
        <dbReference type="SAM" id="MobiDB-lite"/>
    </source>
</evidence>
<proteinExistence type="predicted"/>
<dbReference type="Proteomes" id="UP001165121">
    <property type="component" value="Unassembled WGS sequence"/>
</dbReference>
<accession>A0A9W6TM64</accession>
<dbReference type="AlphaFoldDB" id="A0A9W6TM64"/>
<feature type="region of interest" description="Disordered" evidence="1">
    <location>
        <begin position="175"/>
        <end position="203"/>
    </location>
</feature>
<gene>
    <name evidence="2" type="ORF">Pfra01_000061600</name>
</gene>
<evidence type="ECO:0000313" key="3">
    <source>
        <dbReference type="Proteomes" id="UP001165121"/>
    </source>
</evidence>
<feature type="compositionally biased region" description="Low complexity" evidence="1">
    <location>
        <begin position="175"/>
        <end position="191"/>
    </location>
</feature>
<dbReference type="EMBL" id="BSXT01000043">
    <property type="protein sequence ID" value="GMF15911.1"/>
    <property type="molecule type" value="Genomic_DNA"/>
</dbReference>